<comment type="caution">
    <text evidence="1">The sequence shown here is derived from an EMBL/GenBank/DDBJ whole genome shotgun (WGS) entry which is preliminary data.</text>
</comment>
<keyword evidence="2" id="KW-1185">Reference proteome</keyword>
<reference evidence="1 2" key="1">
    <citation type="journal article" date="2022" name="bioRxiv">
        <title>The genome of the oomycete Peronosclerospora sorghi, a cosmopolitan pathogen of maize and sorghum, is inflated with dispersed pseudogenes.</title>
        <authorList>
            <person name="Fletcher K."/>
            <person name="Martin F."/>
            <person name="Isakeit T."/>
            <person name="Cavanaugh K."/>
            <person name="Magill C."/>
            <person name="Michelmore R."/>
        </authorList>
    </citation>
    <scope>NUCLEOTIDE SEQUENCE [LARGE SCALE GENOMIC DNA]</scope>
    <source>
        <strain evidence="1">P6</strain>
    </source>
</reference>
<evidence type="ECO:0000313" key="1">
    <source>
        <dbReference type="EMBL" id="KAI9921812.1"/>
    </source>
</evidence>
<sequence>MMLNTGTVPSASNFLCVEARKRADERQVKREKTSPQAIIYIYLFKKLQKKYYKLSFNKIINQLNLYYPNNNIKIFTKNNKYYIDGRCITIVFSNNVMSELFLRYPSKVSPLSAVARHPSRKPKWFGSSRRFLSGVDRLLLVTV</sequence>
<organism evidence="1 2">
    <name type="scientific">Peronosclerospora sorghi</name>
    <dbReference type="NCBI Taxonomy" id="230839"/>
    <lineage>
        <taxon>Eukaryota</taxon>
        <taxon>Sar</taxon>
        <taxon>Stramenopiles</taxon>
        <taxon>Oomycota</taxon>
        <taxon>Peronosporomycetes</taxon>
        <taxon>Peronosporales</taxon>
        <taxon>Peronosporaceae</taxon>
        <taxon>Peronosclerospora</taxon>
    </lineage>
</organism>
<dbReference type="Proteomes" id="UP001163321">
    <property type="component" value="Chromosome 1"/>
</dbReference>
<evidence type="ECO:0000313" key="2">
    <source>
        <dbReference type="Proteomes" id="UP001163321"/>
    </source>
</evidence>
<dbReference type="EMBL" id="CM047580">
    <property type="protein sequence ID" value="KAI9921812.1"/>
    <property type="molecule type" value="Genomic_DNA"/>
</dbReference>
<gene>
    <name evidence="1" type="ORF">PsorP6_002490</name>
</gene>
<name>A0ACC0WT77_9STRA</name>
<protein>
    <submittedName>
        <fullName evidence="1">Uncharacterized protein</fullName>
    </submittedName>
</protein>
<accession>A0ACC0WT77</accession>
<proteinExistence type="predicted"/>